<dbReference type="PANTHER" id="PTHR15510:SF5">
    <property type="entry name" value="SPERM-ASSOCIATED ANTIGEN 8"/>
    <property type="match status" value="1"/>
</dbReference>
<dbReference type="Pfam" id="PF22584">
    <property type="entry name" value="CFAP143"/>
    <property type="match status" value="1"/>
</dbReference>
<dbReference type="GO" id="GO:0005737">
    <property type="term" value="C:cytoplasm"/>
    <property type="evidence" value="ECO:0007669"/>
    <property type="project" value="TreeGrafter"/>
</dbReference>
<evidence type="ECO:0000313" key="1">
    <source>
        <dbReference type="EMBL" id="CAF0797961.1"/>
    </source>
</evidence>
<evidence type="ECO:0000313" key="2">
    <source>
        <dbReference type="Proteomes" id="UP000663879"/>
    </source>
</evidence>
<gene>
    <name evidence="1" type="ORF">OXX778_LOCUS6314</name>
</gene>
<dbReference type="Proteomes" id="UP000663879">
    <property type="component" value="Unassembled WGS sequence"/>
</dbReference>
<dbReference type="EMBL" id="CAJNOC010000738">
    <property type="protein sequence ID" value="CAF0797961.1"/>
    <property type="molecule type" value="Genomic_DNA"/>
</dbReference>
<proteinExistence type="predicted"/>
<evidence type="ECO:0008006" key="3">
    <source>
        <dbReference type="Google" id="ProtNLM"/>
    </source>
</evidence>
<organism evidence="1 2">
    <name type="scientific">Brachionus calyciflorus</name>
    <dbReference type="NCBI Taxonomy" id="104777"/>
    <lineage>
        <taxon>Eukaryota</taxon>
        <taxon>Metazoa</taxon>
        <taxon>Spiralia</taxon>
        <taxon>Gnathifera</taxon>
        <taxon>Rotifera</taxon>
        <taxon>Eurotatoria</taxon>
        <taxon>Monogononta</taxon>
        <taxon>Pseudotrocha</taxon>
        <taxon>Ploima</taxon>
        <taxon>Brachionidae</taxon>
        <taxon>Brachionus</taxon>
    </lineage>
</organism>
<dbReference type="GO" id="GO:0045944">
    <property type="term" value="P:positive regulation of transcription by RNA polymerase II"/>
    <property type="evidence" value="ECO:0007669"/>
    <property type="project" value="TreeGrafter"/>
</dbReference>
<keyword evidence="2" id="KW-1185">Reference proteome</keyword>
<dbReference type="GO" id="GO:0008017">
    <property type="term" value="F:microtubule binding"/>
    <property type="evidence" value="ECO:0007669"/>
    <property type="project" value="InterPro"/>
</dbReference>
<dbReference type="OrthoDB" id="2120499at2759"/>
<protein>
    <recommendedName>
        <fullName evidence="3">Sperm-associated antigen 8</fullName>
    </recommendedName>
</protein>
<accession>A0A813SQX6</accession>
<dbReference type="InterPro" id="IPR026124">
    <property type="entry name" value="Sperm-assoc_Ag8"/>
</dbReference>
<reference evidence="1" key="1">
    <citation type="submission" date="2021-02" db="EMBL/GenBank/DDBJ databases">
        <authorList>
            <person name="Nowell W R."/>
        </authorList>
    </citation>
    <scope>NUCLEOTIDE SEQUENCE</scope>
    <source>
        <strain evidence="1">Ploen Becks lab</strain>
    </source>
</reference>
<name>A0A813SQX6_9BILA</name>
<sequence length="220" mass="26032">MSSFYPNTLDQRRLYNSDSKTLLQNWVEERSVKKFDQVPDEYIQTDQALIKHFKHGHRGILTVNEQAPNSKYTVYKDDYIKRDNYDPNGEPKGIRYKLTEQAIRNKLIDEMNQQVENDYQDEPNEYKSEFQEKYDVPGFRHEPPKPTAKHDLYSEMPVSYWTEQRNRVHGVTQFKTLDSPFRRNAAFSTPVEISLDQAKPGEIEKFPFMSQKDSHYGVIP</sequence>
<dbReference type="PANTHER" id="PTHR15510">
    <property type="entry name" value="SPERM-ASSOCIATED ANTIGEN 8"/>
    <property type="match status" value="1"/>
</dbReference>
<comment type="caution">
    <text evidence="1">The sequence shown here is derived from an EMBL/GenBank/DDBJ whole genome shotgun (WGS) entry which is preliminary data.</text>
</comment>
<dbReference type="GO" id="GO:0005634">
    <property type="term" value="C:nucleus"/>
    <property type="evidence" value="ECO:0007669"/>
    <property type="project" value="TreeGrafter"/>
</dbReference>
<dbReference type="AlphaFoldDB" id="A0A813SQX6"/>